<sequence>MNGPAAIAYIVSDLVLQCNLGQSGAGIQGGALLIHTTQRCEWNSGRRHPRLVDHDNEDIGIEGYCMDTDTDTCRKSRPDLRPPTDCLGELLA</sequence>
<gene>
    <name evidence="1" type="ORF">HYALB_00007073</name>
</gene>
<evidence type="ECO:0000313" key="1">
    <source>
        <dbReference type="EMBL" id="CAG8975942.1"/>
    </source>
</evidence>
<comment type="caution">
    <text evidence="1">The sequence shown here is derived from an EMBL/GenBank/DDBJ whole genome shotgun (WGS) entry which is preliminary data.</text>
</comment>
<keyword evidence="2" id="KW-1185">Reference proteome</keyword>
<dbReference type="EMBL" id="CAJVRM010000156">
    <property type="protein sequence ID" value="CAG8975942.1"/>
    <property type="molecule type" value="Genomic_DNA"/>
</dbReference>
<dbReference type="Proteomes" id="UP000701801">
    <property type="component" value="Unassembled WGS sequence"/>
</dbReference>
<protein>
    <submittedName>
        <fullName evidence="1">Uncharacterized protein</fullName>
    </submittedName>
</protein>
<name>A0A9N9LMT5_9HELO</name>
<dbReference type="AlphaFoldDB" id="A0A9N9LMT5"/>
<proteinExistence type="predicted"/>
<accession>A0A9N9LMT5</accession>
<reference evidence="1" key="1">
    <citation type="submission" date="2021-07" db="EMBL/GenBank/DDBJ databases">
        <authorList>
            <person name="Durling M."/>
        </authorList>
    </citation>
    <scope>NUCLEOTIDE SEQUENCE</scope>
</reference>
<evidence type="ECO:0000313" key="2">
    <source>
        <dbReference type="Proteomes" id="UP000701801"/>
    </source>
</evidence>
<organism evidence="1 2">
    <name type="scientific">Hymenoscyphus albidus</name>
    <dbReference type="NCBI Taxonomy" id="595503"/>
    <lineage>
        <taxon>Eukaryota</taxon>
        <taxon>Fungi</taxon>
        <taxon>Dikarya</taxon>
        <taxon>Ascomycota</taxon>
        <taxon>Pezizomycotina</taxon>
        <taxon>Leotiomycetes</taxon>
        <taxon>Helotiales</taxon>
        <taxon>Helotiaceae</taxon>
        <taxon>Hymenoscyphus</taxon>
    </lineage>
</organism>